<comment type="caution">
    <text evidence="1">The sequence shown here is derived from an EMBL/GenBank/DDBJ whole genome shotgun (WGS) entry which is preliminary data.</text>
</comment>
<sequence>MSVNREPESYDVNVNHIGLDGQPASDYSTALYNLENGRIYSAYSPDGHATVRLPKGHYILDSVAVGEHISWLTFPALEVTQEATVDLDYRKAQQTKITAPDETSTFHLGDVSYNRSLGTSSFGFGWVFLGGDLSDLWTAGLGPELPPNEFVAQYNTQWTGGNGDYYGLAYYANGVFPNGLVRADKKESLAHVHSTYATPVPGRSGLTSA</sequence>
<dbReference type="EMBL" id="JBHTIS010003208">
    <property type="protein sequence ID" value="MFD1050934.1"/>
    <property type="molecule type" value="Genomic_DNA"/>
</dbReference>
<name>A0ABW3MNQ9_9PSEU</name>
<accession>A0ABW3MNQ9</accession>
<organism evidence="1 2">
    <name type="scientific">Kibdelosporangium lantanae</name>
    <dbReference type="NCBI Taxonomy" id="1497396"/>
    <lineage>
        <taxon>Bacteria</taxon>
        <taxon>Bacillati</taxon>
        <taxon>Actinomycetota</taxon>
        <taxon>Actinomycetes</taxon>
        <taxon>Pseudonocardiales</taxon>
        <taxon>Pseudonocardiaceae</taxon>
        <taxon>Kibdelosporangium</taxon>
    </lineage>
</organism>
<gene>
    <name evidence="1" type="ORF">ACFQ1S_38115</name>
</gene>
<proteinExistence type="predicted"/>
<reference evidence="2" key="1">
    <citation type="journal article" date="2019" name="Int. J. Syst. Evol. Microbiol.">
        <title>The Global Catalogue of Microorganisms (GCM) 10K type strain sequencing project: providing services to taxonomists for standard genome sequencing and annotation.</title>
        <authorList>
            <consortium name="The Broad Institute Genomics Platform"/>
            <consortium name="The Broad Institute Genome Sequencing Center for Infectious Disease"/>
            <person name="Wu L."/>
            <person name="Ma J."/>
        </authorList>
    </citation>
    <scope>NUCLEOTIDE SEQUENCE [LARGE SCALE GENOMIC DNA]</scope>
    <source>
        <strain evidence="2">JCM 31486</strain>
    </source>
</reference>
<evidence type="ECO:0008006" key="3">
    <source>
        <dbReference type="Google" id="ProtNLM"/>
    </source>
</evidence>
<evidence type="ECO:0000313" key="2">
    <source>
        <dbReference type="Proteomes" id="UP001597045"/>
    </source>
</evidence>
<feature type="non-terminal residue" evidence="1">
    <location>
        <position position="209"/>
    </location>
</feature>
<evidence type="ECO:0000313" key="1">
    <source>
        <dbReference type="EMBL" id="MFD1050934.1"/>
    </source>
</evidence>
<keyword evidence="2" id="KW-1185">Reference proteome</keyword>
<dbReference type="Proteomes" id="UP001597045">
    <property type="component" value="Unassembled WGS sequence"/>
</dbReference>
<protein>
    <recommendedName>
        <fullName evidence="3">Carboxypeptidase regulatory-like domain-containing protein</fullName>
    </recommendedName>
</protein>